<evidence type="ECO:0000313" key="2">
    <source>
        <dbReference type="EMBL" id="CAF4595898.1"/>
    </source>
</evidence>
<dbReference type="Proteomes" id="UP000681967">
    <property type="component" value="Unassembled WGS sequence"/>
</dbReference>
<comment type="caution">
    <text evidence="2">The sequence shown here is derived from an EMBL/GenBank/DDBJ whole genome shotgun (WGS) entry which is preliminary data.</text>
</comment>
<sequence>WKDDDDNDYENVARLLYNGSSITVSSAFRLISKFYLNINLGKQKINGLLRLINNQIFYDYVLQGYCF</sequence>
<organism evidence="2 3">
    <name type="scientific">Rotaria magnacalcarata</name>
    <dbReference type="NCBI Taxonomy" id="392030"/>
    <lineage>
        <taxon>Eukaryota</taxon>
        <taxon>Metazoa</taxon>
        <taxon>Spiralia</taxon>
        <taxon>Gnathifera</taxon>
        <taxon>Rotifera</taxon>
        <taxon>Eurotatoria</taxon>
        <taxon>Bdelloidea</taxon>
        <taxon>Philodinida</taxon>
        <taxon>Philodinidae</taxon>
        <taxon>Rotaria</taxon>
    </lineage>
</organism>
<dbReference type="EMBL" id="CAJOBJ010097700">
    <property type="protein sequence ID" value="CAF4572346.1"/>
    <property type="molecule type" value="Genomic_DNA"/>
</dbReference>
<name>A0A8S2YZL9_9BILA</name>
<protein>
    <submittedName>
        <fullName evidence="2">Uncharacterized protein</fullName>
    </submittedName>
</protein>
<proteinExistence type="predicted"/>
<feature type="non-terminal residue" evidence="2">
    <location>
        <position position="1"/>
    </location>
</feature>
<dbReference type="EMBL" id="CAJOBH010097341">
    <property type="protein sequence ID" value="CAF4595898.1"/>
    <property type="molecule type" value="Genomic_DNA"/>
</dbReference>
<accession>A0A8S2YZL9</accession>
<evidence type="ECO:0000313" key="1">
    <source>
        <dbReference type="EMBL" id="CAF4572346.1"/>
    </source>
</evidence>
<dbReference type="AlphaFoldDB" id="A0A8S2YZL9"/>
<dbReference type="Proteomes" id="UP000681720">
    <property type="component" value="Unassembled WGS sequence"/>
</dbReference>
<reference evidence="2" key="1">
    <citation type="submission" date="2021-02" db="EMBL/GenBank/DDBJ databases">
        <authorList>
            <person name="Nowell W R."/>
        </authorList>
    </citation>
    <scope>NUCLEOTIDE SEQUENCE</scope>
</reference>
<evidence type="ECO:0000313" key="3">
    <source>
        <dbReference type="Proteomes" id="UP000681967"/>
    </source>
</evidence>
<gene>
    <name evidence="2" type="ORF">BYL167_LOCUS39913</name>
    <name evidence="1" type="ORF">GIL414_LOCUS37725</name>
</gene>